<comment type="caution">
    <text evidence="3">The sequence shown here is derived from an EMBL/GenBank/DDBJ whole genome shotgun (WGS) entry which is preliminary data.</text>
</comment>
<feature type="compositionally biased region" description="Gly residues" evidence="1">
    <location>
        <begin position="278"/>
        <end position="288"/>
    </location>
</feature>
<sequence>MRRARALVGIAAGVALLLTSACSGASGTTGGGGGGDSEAEAEAKLTGLALLFRGYDGGDPEESQALVFVDPDDGTEKTAIALPERALDPMVPGIPAYAMFSEDWQFFVYATPDATDLQLAQLNADRTAYEPVSAITPQASEEWGEPRIQGDRIWFSARTQAQGSPPSVRVMSVPLEDPTSSPKQAGQLPAGEDGKPDPWTLTPDDALHIREQVPIAQMTGQDGSSLTVRKNGEHLMNATLTVGGKQWQSLESAPVWGEGGIIVGPAARGQAQGRPQGQDGGASGGDGGAQLITLDDSGQGYTTTQLLAPGDGAVVQYAPAPDRDAVLLQTDSTWYRIDLEDGKASQEADFPVPHDASLDGYPLVAGWAT</sequence>
<evidence type="ECO:0000313" key="3">
    <source>
        <dbReference type="EMBL" id="MBB6174048.1"/>
    </source>
</evidence>
<feature type="region of interest" description="Disordered" evidence="1">
    <location>
        <begin position="159"/>
        <end position="200"/>
    </location>
</feature>
<feature type="signal peptide" evidence="2">
    <location>
        <begin position="1"/>
        <end position="25"/>
    </location>
</feature>
<dbReference type="RefSeq" id="WP_184077841.1">
    <property type="nucleotide sequence ID" value="NZ_JACHDS010000001.1"/>
</dbReference>
<reference evidence="3 4" key="1">
    <citation type="submission" date="2020-08" db="EMBL/GenBank/DDBJ databases">
        <title>Sequencing the genomes of 1000 actinobacteria strains.</title>
        <authorList>
            <person name="Klenk H.-P."/>
        </authorList>
    </citation>
    <scope>NUCLEOTIDE SEQUENCE [LARGE SCALE GENOMIC DNA]</scope>
    <source>
        <strain evidence="3 4">DSM 46659</strain>
    </source>
</reference>
<evidence type="ECO:0000313" key="4">
    <source>
        <dbReference type="Proteomes" id="UP000546642"/>
    </source>
</evidence>
<evidence type="ECO:0008006" key="5">
    <source>
        <dbReference type="Google" id="ProtNLM"/>
    </source>
</evidence>
<evidence type="ECO:0000256" key="1">
    <source>
        <dbReference type="SAM" id="MobiDB-lite"/>
    </source>
</evidence>
<dbReference type="AlphaFoldDB" id="A0A7X0D741"/>
<gene>
    <name evidence="3" type="ORF">HNR23_004108</name>
</gene>
<protein>
    <recommendedName>
        <fullName evidence="5">Lipoprotein</fullName>
    </recommendedName>
</protein>
<dbReference type="PROSITE" id="PS50524">
    <property type="entry name" value="RDRP_DSRNA_BIR"/>
    <property type="match status" value="1"/>
</dbReference>
<dbReference type="PROSITE" id="PS51257">
    <property type="entry name" value="PROKAR_LIPOPROTEIN"/>
    <property type="match status" value="1"/>
</dbReference>
<organism evidence="3 4">
    <name type="scientific">Nocardiopsis mwathae</name>
    <dbReference type="NCBI Taxonomy" id="1472723"/>
    <lineage>
        <taxon>Bacteria</taxon>
        <taxon>Bacillati</taxon>
        <taxon>Actinomycetota</taxon>
        <taxon>Actinomycetes</taxon>
        <taxon>Streptosporangiales</taxon>
        <taxon>Nocardiopsidaceae</taxon>
        <taxon>Nocardiopsis</taxon>
    </lineage>
</organism>
<accession>A0A7X0D741</accession>
<name>A0A7X0D741_9ACTN</name>
<keyword evidence="4" id="KW-1185">Reference proteome</keyword>
<feature type="region of interest" description="Disordered" evidence="1">
    <location>
        <begin position="267"/>
        <end position="289"/>
    </location>
</feature>
<keyword evidence="2" id="KW-0732">Signal</keyword>
<feature type="compositionally biased region" description="Low complexity" evidence="1">
    <location>
        <begin position="267"/>
        <end position="277"/>
    </location>
</feature>
<feature type="chain" id="PRO_5039255847" description="Lipoprotein" evidence="2">
    <location>
        <begin position="26"/>
        <end position="369"/>
    </location>
</feature>
<evidence type="ECO:0000256" key="2">
    <source>
        <dbReference type="SAM" id="SignalP"/>
    </source>
</evidence>
<proteinExistence type="predicted"/>
<dbReference type="Proteomes" id="UP000546642">
    <property type="component" value="Unassembled WGS sequence"/>
</dbReference>
<dbReference type="EMBL" id="JACHDS010000001">
    <property type="protein sequence ID" value="MBB6174048.1"/>
    <property type="molecule type" value="Genomic_DNA"/>
</dbReference>